<protein>
    <recommendedName>
        <fullName evidence="2">Reverse transcriptase domain-containing protein</fullName>
    </recommendedName>
</protein>
<name>A0A6L2MXP5_TANCI</name>
<proteinExistence type="predicted"/>
<dbReference type="AlphaFoldDB" id="A0A6L2MXP5"/>
<accession>A0A6L2MXP5</accession>
<sequence length="411" mass="47689">MIVLLAKERILKLIQDWDEKQIKSWSLLELLLQLSNDSQIIDEMLKQREEKCIKREQVAKLAVQKEQEEQAAQNTQYQPEEIQELMSKLLEDVRNINEELFDYTNSLSWNHPIFYDNDEHSSEYLEKSSKTIAPNLPTEEPDVENLVPIPSEYEVTSDNESECDVPVNDESSPIFMTFSNPLFDCNDDFTSSDDESFSNEDVPMRIKREHEEYISLMEKLLTINAFSRPLENFHANTIIESLPTYPIPIEDSDSLREEIDIFTGTDDLMPPGIESDDYDSEGDIHFLKELLSNDFIPLPENESFNFGHHDDPSFPRPPLKPLNVEVFFDFEPNLGELISAMMNNIDELNDDECFDLGGGEIDVFENIKDDDYFPFIFVIRFFLLYLTYPEVSPLLLFTGSEDTIFDLGIYT</sequence>
<evidence type="ECO:0000313" key="1">
    <source>
        <dbReference type="EMBL" id="GEU78758.1"/>
    </source>
</evidence>
<gene>
    <name evidence="1" type="ORF">Tci_050736</name>
</gene>
<comment type="caution">
    <text evidence="1">The sequence shown here is derived from an EMBL/GenBank/DDBJ whole genome shotgun (WGS) entry which is preliminary data.</text>
</comment>
<organism evidence="1">
    <name type="scientific">Tanacetum cinerariifolium</name>
    <name type="common">Dalmatian daisy</name>
    <name type="synonym">Chrysanthemum cinerariifolium</name>
    <dbReference type="NCBI Taxonomy" id="118510"/>
    <lineage>
        <taxon>Eukaryota</taxon>
        <taxon>Viridiplantae</taxon>
        <taxon>Streptophyta</taxon>
        <taxon>Embryophyta</taxon>
        <taxon>Tracheophyta</taxon>
        <taxon>Spermatophyta</taxon>
        <taxon>Magnoliopsida</taxon>
        <taxon>eudicotyledons</taxon>
        <taxon>Gunneridae</taxon>
        <taxon>Pentapetalae</taxon>
        <taxon>asterids</taxon>
        <taxon>campanulids</taxon>
        <taxon>Asterales</taxon>
        <taxon>Asteraceae</taxon>
        <taxon>Asteroideae</taxon>
        <taxon>Anthemideae</taxon>
        <taxon>Anthemidinae</taxon>
        <taxon>Tanacetum</taxon>
    </lineage>
</organism>
<reference evidence="1" key="1">
    <citation type="journal article" date="2019" name="Sci. Rep.">
        <title>Draft genome of Tanacetum cinerariifolium, the natural source of mosquito coil.</title>
        <authorList>
            <person name="Yamashiro T."/>
            <person name="Shiraishi A."/>
            <person name="Satake H."/>
            <person name="Nakayama K."/>
        </authorList>
    </citation>
    <scope>NUCLEOTIDE SEQUENCE</scope>
</reference>
<evidence type="ECO:0008006" key="2">
    <source>
        <dbReference type="Google" id="ProtNLM"/>
    </source>
</evidence>
<dbReference type="EMBL" id="BKCJ010007737">
    <property type="protein sequence ID" value="GEU78758.1"/>
    <property type="molecule type" value="Genomic_DNA"/>
</dbReference>